<dbReference type="GO" id="GO:0003677">
    <property type="term" value="F:DNA binding"/>
    <property type="evidence" value="ECO:0007669"/>
    <property type="project" value="UniProtKB-KW"/>
</dbReference>
<name>A0A4Z0NI95_9HYPH</name>
<keyword evidence="3 6" id="KW-0731">Sigma factor</keyword>
<dbReference type="InterPro" id="IPR000838">
    <property type="entry name" value="RNA_pol_sigma70_ECF_CS"/>
</dbReference>
<feature type="region of interest" description="Disordered" evidence="7">
    <location>
        <begin position="1"/>
        <end position="23"/>
    </location>
</feature>
<comment type="similarity">
    <text evidence="1 6">Belongs to the sigma-70 factor family. ECF subfamily.</text>
</comment>
<dbReference type="SUPFAM" id="SSF88946">
    <property type="entry name" value="Sigma2 domain of RNA polymerase sigma factors"/>
    <property type="match status" value="1"/>
</dbReference>
<evidence type="ECO:0000256" key="1">
    <source>
        <dbReference type="ARBA" id="ARBA00010641"/>
    </source>
</evidence>
<feature type="domain" description="RNA polymerase sigma factor 70 region 4 type 2" evidence="9">
    <location>
        <begin position="169"/>
        <end position="221"/>
    </location>
</feature>
<sequence length="230" mass="25390">MRPPDGALQHRTQDETGRPAGTLSAQTRDHLGEHLQALYGFVLTETHPEPLLALVARLDAALAVRSTADADDFRRNLTDVLPRLRTFALSLTVNAAQADDLVQETVLKAWVNQHRFTPGTNLAAWLCTILRNQFYTECRRRRREVEDVDGAAAGDMIALPEQEHGIDLQKVWQAMTALPPTQRQALMLVGAQGLTYEAAATLIGCQVGTVKSRVSRARSFLASRLAVERT</sequence>
<dbReference type="Pfam" id="PF04542">
    <property type="entry name" value="Sigma70_r2"/>
    <property type="match status" value="1"/>
</dbReference>
<dbReference type="InterPro" id="IPR036388">
    <property type="entry name" value="WH-like_DNA-bd_sf"/>
</dbReference>
<evidence type="ECO:0000256" key="6">
    <source>
        <dbReference type="RuleBase" id="RU000716"/>
    </source>
</evidence>
<dbReference type="InterPro" id="IPR014284">
    <property type="entry name" value="RNA_pol_sigma-70_dom"/>
</dbReference>
<dbReference type="SUPFAM" id="SSF88659">
    <property type="entry name" value="Sigma3 and sigma4 domains of RNA polymerase sigma factors"/>
    <property type="match status" value="1"/>
</dbReference>
<evidence type="ECO:0000259" key="9">
    <source>
        <dbReference type="Pfam" id="PF08281"/>
    </source>
</evidence>
<dbReference type="InterPro" id="IPR013325">
    <property type="entry name" value="RNA_pol_sigma_r2"/>
</dbReference>
<dbReference type="PANTHER" id="PTHR43133">
    <property type="entry name" value="RNA POLYMERASE ECF-TYPE SIGMA FACTO"/>
    <property type="match status" value="1"/>
</dbReference>
<dbReference type="InterPro" id="IPR039425">
    <property type="entry name" value="RNA_pol_sigma-70-like"/>
</dbReference>
<dbReference type="PROSITE" id="PS01063">
    <property type="entry name" value="SIGMA70_ECF"/>
    <property type="match status" value="1"/>
</dbReference>
<organism evidence="10 11">
    <name type="scientific">Methylobacterium nonmethylotrophicum</name>
    <dbReference type="NCBI Taxonomy" id="1141884"/>
    <lineage>
        <taxon>Bacteria</taxon>
        <taxon>Pseudomonadati</taxon>
        <taxon>Pseudomonadota</taxon>
        <taxon>Alphaproteobacteria</taxon>
        <taxon>Hyphomicrobiales</taxon>
        <taxon>Methylobacteriaceae</taxon>
        <taxon>Methylobacterium</taxon>
    </lineage>
</organism>
<evidence type="ECO:0000313" key="11">
    <source>
        <dbReference type="Proteomes" id="UP000297535"/>
    </source>
</evidence>
<dbReference type="GO" id="GO:0006352">
    <property type="term" value="P:DNA-templated transcription initiation"/>
    <property type="evidence" value="ECO:0007669"/>
    <property type="project" value="InterPro"/>
</dbReference>
<protein>
    <recommendedName>
        <fullName evidence="6">RNA polymerase sigma factor</fullName>
    </recommendedName>
</protein>
<dbReference type="InterPro" id="IPR013249">
    <property type="entry name" value="RNA_pol_sigma70_r4_t2"/>
</dbReference>
<dbReference type="Pfam" id="PF08281">
    <property type="entry name" value="Sigma70_r4_2"/>
    <property type="match status" value="1"/>
</dbReference>
<evidence type="ECO:0000259" key="8">
    <source>
        <dbReference type="Pfam" id="PF04542"/>
    </source>
</evidence>
<keyword evidence="2 6" id="KW-0805">Transcription regulation</keyword>
<evidence type="ECO:0000256" key="3">
    <source>
        <dbReference type="ARBA" id="ARBA00023082"/>
    </source>
</evidence>
<keyword evidence="11" id="KW-1185">Reference proteome</keyword>
<dbReference type="CDD" id="cd06171">
    <property type="entry name" value="Sigma70_r4"/>
    <property type="match status" value="1"/>
</dbReference>
<evidence type="ECO:0000256" key="5">
    <source>
        <dbReference type="ARBA" id="ARBA00023163"/>
    </source>
</evidence>
<gene>
    <name evidence="10" type="ORF">EU555_26505</name>
</gene>
<dbReference type="InterPro" id="IPR013324">
    <property type="entry name" value="RNA_pol_sigma_r3/r4-like"/>
</dbReference>
<dbReference type="Proteomes" id="UP000297535">
    <property type="component" value="Unassembled WGS sequence"/>
</dbReference>
<dbReference type="GO" id="GO:0016987">
    <property type="term" value="F:sigma factor activity"/>
    <property type="evidence" value="ECO:0007669"/>
    <property type="project" value="UniProtKB-KW"/>
</dbReference>
<evidence type="ECO:0000256" key="2">
    <source>
        <dbReference type="ARBA" id="ARBA00023015"/>
    </source>
</evidence>
<dbReference type="Gene3D" id="1.10.1740.10">
    <property type="match status" value="1"/>
</dbReference>
<dbReference type="InterPro" id="IPR007627">
    <property type="entry name" value="RNA_pol_sigma70_r2"/>
</dbReference>
<dbReference type="PANTHER" id="PTHR43133:SF25">
    <property type="entry name" value="RNA POLYMERASE SIGMA FACTOR RFAY-RELATED"/>
    <property type="match status" value="1"/>
</dbReference>
<evidence type="ECO:0000313" key="10">
    <source>
        <dbReference type="EMBL" id="TGD95820.1"/>
    </source>
</evidence>
<dbReference type="EMBL" id="SRLB01000025">
    <property type="protein sequence ID" value="TGD95820.1"/>
    <property type="molecule type" value="Genomic_DNA"/>
</dbReference>
<dbReference type="AlphaFoldDB" id="A0A4Z0NI95"/>
<evidence type="ECO:0000256" key="7">
    <source>
        <dbReference type="SAM" id="MobiDB-lite"/>
    </source>
</evidence>
<proteinExistence type="inferred from homology"/>
<dbReference type="Gene3D" id="1.10.10.10">
    <property type="entry name" value="Winged helix-like DNA-binding domain superfamily/Winged helix DNA-binding domain"/>
    <property type="match status" value="1"/>
</dbReference>
<dbReference type="OrthoDB" id="9797134at2"/>
<evidence type="ECO:0000256" key="4">
    <source>
        <dbReference type="ARBA" id="ARBA00023125"/>
    </source>
</evidence>
<comment type="caution">
    <text evidence="10">The sequence shown here is derived from an EMBL/GenBank/DDBJ whole genome shotgun (WGS) entry which is preliminary data.</text>
</comment>
<accession>A0A4Z0NI95</accession>
<keyword evidence="5 6" id="KW-0804">Transcription</keyword>
<feature type="domain" description="RNA polymerase sigma-70 region 2" evidence="8">
    <location>
        <begin position="80"/>
        <end position="143"/>
    </location>
</feature>
<keyword evidence="4 6" id="KW-0238">DNA-binding</keyword>
<dbReference type="NCBIfam" id="TIGR02937">
    <property type="entry name" value="sigma70-ECF"/>
    <property type="match status" value="1"/>
</dbReference>
<reference evidence="10 11" key="1">
    <citation type="submission" date="2019-04" db="EMBL/GenBank/DDBJ databases">
        <authorList>
            <person name="Feng G."/>
            <person name="Zhu H."/>
        </authorList>
    </citation>
    <scope>NUCLEOTIDE SEQUENCE [LARGE SCALE GENOMIC DNA]</scope>
    <source>
        <strain evidence="10 11">6HR-1</strain>
    </source>
</reference>